<dbReference type="EMBL" id="KV921946">
    <property type="protein sequence ID" value="ORE05385.1"/>
    <property type="molecule type" value="Genomic_DNA"/>
</dbReference>
<feature type="non-terminal residue" evidence="1">
    <location>
        <position position="1"/>
    </location>
</feature>
<feature type="non-terminal residue" evidence="1">
    <location>
        <position position="71"/>
    </location>
</feature>
<dbReference type="VEuPathDB" id="FungiDB:BCV72DRAFT_186601"/>
<evidence type="ECO:0000313" key="1">
    <source>
        <dbReference type="EMBL" id="ORE05385.1"/>
    </source>
</evidence>
<gene>
    <name evidence="1" type="ORF">BCV72DRAFT_186601</name>
</gene>
<protein>
    <submittedName>
        <fullName evidence="1">Uncharacterized protein</fullName>
    </submittedName>
</protein>
<sequence>IHTDGIDVCVLKQNQVTSKDGTRSVGADPLLRMTAITPTYINKNKRTLEGNWQMYIIDPSRRDMLYCMHEK</sequence>
<dbReference type="Proteomes" id="UP000242414">
    <property type="component" value="Unassembled WGS sequence"/>
</dbReference>
<proteinExistence type="predicted"/>
<accession>A0A1X0R024</accession>
<name>A0A1X0R024_RHIZD</name>
<dbReference type="AlphaFoldDB" id="A0A1X0R024"/>
<reference evidence="1" key="1">
    <citation type="journal article" date="2016" name="Proc. Natl. Acad. Sci. U.S.A.">
        <title>Lipid metabolic changes in an early divergent fungus govern the establishment of a mutualistic symbiosis with endobacteria.</title>
        <authorList>
            <person name="Lastovetsky O.A."/>
            <person name="Gaspar M.L."/>
            <person name="Mondo S.J."/>
            <person name="LaButti K.M."/>
            <person name="Sandor L."/>
            <person name="Grigoriev I.V."/>
            <person name="Henry S.A."/>
            <person name="Pawlowska T.E."/>
        </authorList>
    </citation>
    <scope>NUCLEOTIDE SEQUENCE [LARGE SCALE GENOMIC DNA]</scope>
    <source>
        <strain evidence="1">ATCC 52814</strain>
    </source>
</reference>
<organism evidence="1">
    <name type="scientific">Rhizopus microsporus var. microsporus</name>
    <dbReference type="NCBI Taxonomy" id="86635"/>
    <lineage>
        <taxon>Eukaryota</taxon>
        <taxon>Fungi</taxon>
        <taxon>Fungi incertae sedis</taxon>
        <taxon>Mucoromycota</taxon>
        <taxon>Mucoromycotina</taxon>
        <taxon>Mucoromycetes</taxon>
        <taxon>Mucorales</taxon>
        <taxon>Mucorineae</taxon>
        <taxon>Rhizopodaceae</taxon>
        <taxon>Rhizopus</taxon>
    </lineage>
</organism>